<evidence type="ECO:0000313" key="1">
    <source>
        <dbReference type="Proteomes" id="UP000093561"/>
    </source>
</evidence>
<reference evidence="1" key="2">
    <citation type="journal article" date="2016" name="Mol. Ecol.">
        <title>Population genomics of the filarial nematode parasite Wuchereria bancrofti from mosquitoes.</title>
        <authorList>
            <person name="Small S.T."/>
            <person name="Reimer L.J."/>
            <person name="Tisch D.J."/>
            <person name="King C.L."/>
            <person name="Christensen B.M."/>
            <person name="Siba P.M."/>
            <person name="Kazura J.W."/>
            <person name="Serre D."/>
            <person name="Zimmerman P.A."/>
        </authorList>
    </citation>
    <scope>NUCLEOTIDE SEQUENCE</scope>
    <source>
        <strain evidence="1">pt0022</strain>
    </source>
</reference>
<dbReference type="Proteomes" id="UP000093561">
    <property type="component" value="Unassembled WGS sequence"/>
</dbReference>
<accession>A0AAF5RTD6</accession>
<organism evidence="1 2">
    <name type="scientific">Wuchereria bancrofti</name>
    <dbReference type="NCBI Taxonomy" id="6293"/>
    <lineage>
        <taxon>Eukaryota</taxon>
        <taxon>Metazoa</taxon>
        <taxon>Ecdysozoa</taxon>
        <taxon>Nematoda</taxon>
        <taxon>Chromadorea</taxon>
        <taxon>Rhabditida</taxon>
        <taxon>Spirurina</taxon>
        <taxon>Spiruromorpha</taxon>
        <taxon>Filarioidea</taxon>
        <taxon>Onchocercidae</taxon>
        <taxon>Wuchereria</taxon>
    </lineage>
</organism>
<dbReference type="AlphaFoldDB" id="A0AAF5RTD6"/>
<proteinExistence type="predicted"/>
<sequence length="100" mass="11615">MMTSEPPILKSASDKPRTKSCSMCSFLRMRITVSHQQRGAFRSSMYDVSFHLKIHRWTSCIGKRMRRCSKYVLSHSFFSFVSTAVYKRMGESLFFVLSGK</sequence>
<evidence type="ECO:0000313" key="2">
    <source>
        <dbReference type="WBParaSite" id="mrna-Wban_01031"/>
    </source>
</evidence>
<dbReference type="WBParaSite" id="mrna-Wban_01031">
    <property type="protein sequence ID" value="mrna-Wban_01031"/>
    <property type="gene ID" value="Wban_01031"/>
</dbReference>
<reference evidence="2" key="3">
    <citation type="submission" date="2024-02" db="UniProtKB">
        <authorList>
            <consortium name="WormBaseParasite"/>
        </authorList>
    </citation>
    <scope>IDENTIFICATION</scope>
    <source>
        <strain evidence="2">pt0022</strain>
    </source>
</reference>
<name>A0AAF5RTD6_WUCBA</name>
<reference evidence="1" key="1">
    <citation type="submission" date="2015-03" db="EMBL/GenBank/DDBJ databases">
        <title>Wuchereria bancrofti Genome Sequencing Papua New Guinea Strain.</title>
        <authorList>
            <person name="Small S.T."/>
            <person name="Serre D."/>
            <person name="Zimmerman P.A."/>
        </authorList>
    </citation>
    <scope>NUCLEOTIDE SEQUENCE [LARGE SCALE GENOMIC DNA]</scope>
    <source>
        <strain evidence="1">pt0022</strain>
    </source>
</reference>
<protein>
    <submittedName>
        <fullName evidence="2">Uncharacterized protein</fullName>
    </submittedName>
</protein>